<reference evidence="3 4" key="1">
    <citation type="journal article" date="2024" name="BMC Genomics">
        <title>De novo assembly and annotation of Popillia japonica's genome with initial clues to its potential as an invasive pest.</title>
        <authorList>
            <person name="Cucini C."/>
            <person name="Boschi S."/>
            <person name="Funari R."/>
            <person name="Cardaioli E."/>
            <person name="Iannotti N."/>
            <person name="Marturano G."/>
            <person name="Paoli F."/>
            <person name="Bruttini M."/>
            <person name="Carapelli A."/>
            <person name="Frati F."/>
            <person name="Nardi F."/>
        </authorList>
    </citation>
    <scope>NUCLEOTIDE SEQUENCE [LARGE SCALE GENOMIC DNA]</scope>
    <source>
        <strain evidence="3">DMR45628</strain>
    </source>
</reference>
<dbReference type="Pfam" id="PF10545">
    <property type="entry name" value="MADF_DNA_bdg"/>
    <property type="match status" value="1"/>
</dbReference>
<dbReference type="AlphaFoldDB" id="A0AAW1L435"/>
<dbReference type="Pfam" id="PF13843">
    <property type="entry name" value="DDE_Tnp_1_7"/>
    <property type="match status" value="1"/>
</dbReference>
<comment type="caution">
    <text evidence="3">The sequence shown here is derived from an EMBL/GenBank/DDBJ whole genome shotgun (WGS) entry which is preliminary data.</text>
</comment>
<protein>
    <submittedName>
        <fullName evidence="3">Alcohol dehydrogenase transcription factor Myb/SANT-like</fullName>
    </submittedName>
</protein>
<dbReference type="InterPro" id="IPR006578">
    <property type="entry name" value="MADF-dom"/>
</dbReference>
<evidence type="ECO:0000259" key="2">
    <source>
        <dbReference type="PROSITE" id="PS51029"/>
    </source>
</evidence>
<dbReference type="PROSITE" id="PS51029">
    <property type="entry name" value="MADF"/>
    <property type="match status" value="1"/>
</dbReference>
<sequence length="547" mass="63303">MELFGKKITKVLDLEDLRFIQFSVDGTVWQKNHQGSGPGRSPFHTIFREISGPTGYAKRNIMKGKVRSAFSLILDQEIMNHIKMCTESEARRVLGSEWSITLEELDAFIAILYAHYEGQKSEARRVLGSEWSITLEELDAFIAILYALGAYETRNLNVSYLWNKKWGPVFFSRTMNRNRFTEIMRFIRFDRRSERSLQTDKFALISKCATVVLFIMVFKWKDDHTPLILSLMKDRQCLWNTKAETRKNKVYRENALKEIVKELNIQDVTVEDIKLKIKTIRTRYSSELTKVNKSVKCGTGSDDVYVPKLFWYKQADTFLHAVCIPRSSTGTALKIKYEGLKRVLKKKKQTNKGLKRVLKKKKQTNARELFKTAGGTPILIPYTDYEEKLLSVLLLSVEGLSPEADSDANLVEPLNNNFTEVENEYFSIEIDEELGDVRRTIFLNFRMHTHITYWYTHLGTAESIAGDGCETAWKVWTPGYLRTPISGKLKTQARKAGKQDINEKFSTIADQRGVILETQKLLAEKELEIKEKELELKNKEFEIKVSY</sequence>
<feature type="coiled-coil region" evidence="1">
    <location>
        <begin position="515"/>
        <end position="544"/>
    </location>
</feature>
<keyword evidence="1" id="KW-0175">Coiled coil</keyword>
<dbReference type="InterPro" id="IPR029526">
    <property type="entry name" value="PGBD"/>
</dbReference>
<dbReference type="EMBL" id="JASPKY010000174">
    <property type="protein sequence ID" value="KAK9727948.1"/>
    <property type="molecule type" value="Genomic_DNA"/>
</dbReference>
<keyword evidence="4" id="KW-1185">Reference proteome</keyword>
<dbReference type="SMART" id="SM00595">
    <property type="entry name" value="MADF"/>
    <property type="match status" value="1"/>
</dbReference>
<proteinExistence type="predicted"/>
<accession>A0AAW1L435</accession>
<feature type="domain" description="MADF" evidence="2">
    <location>
        <begin position="227"/>
        <end position="324"/>
    </location>
</feature>
<evidence type="ECO:0000313" key="4">
    <source>
        <dbReference type="Proteomes" id="UP001458880"/>
    </source>
</evidence>
<evidence type="ECO:0000256" key="1">
    <source>
        <dbReference type="SAM" id="Coils"/>
    </source>
</evidence>
<gene>
    <name evidence="3" type="ORF">QE152_g18955</name>
</gene>
<organism evidence="3 4">
    <name type="scientific">Popillia japonica</name>
    <name type="common">Japanese beetle</name>
    <dbReference type="NCBI Taxonomy" id="7064"/>
    <lineage>
        <taxon>Eukaryota</taxon>
        <taxon>Metazoa</taxon>
        <taxon>Ecdysozoa</taxon>
        <taxon>Arthropoda</taxon>
        <taxon>Hexapoda</taxon>
        <taxon>Insecta</taxon>
        <taxon>Pterygota</taxon>
        <taxon>Neoptera</taxon>
        <taxon>Endopterygota</taxon>
        <taxon>Coleoptera</taxon>
        <taxon>Polyphaga</taxon>
        <taxon>Scarabaeiformia</taxon>
        <taxon>Scarabaeidae</taxon>
        <taxon>Rutelinae</taxon>
        <taxon>Popillia</taxon>
    </lineage>
</organism>
<dbReference type="PANTHER" id="PTHR21505">
    <property type="entry name" value="MADF DOMAIN-CONTAINING PROTEIN-RELATED"/>
    <property type="match status" value="1"/>
</dbReference>
<dbReference type="PANTHER" id="PTHR21505:SF8">
    <property type="entry name" value="DPT-YFP REPRESSOR BY OVEREXPRESSION, ISOFORM D-RELATED"/>
    <property type="match status" value="1"/>
</dbReference>
<name>A0AAW1L435_POPJA</name>
<dbReference type="Proteomes" id="UP001458880">
    <property type="component" value="Unassembled WGS sequence"/>
</dbReference>
<evidence type="ECO:0000313" key="3">
    <source>
        <dbReference type="EMBL" id="KAK9727948.1"/>
    </source>
</evidence>